<dbReference type="Pfam" id="PF20174">
    <property type="entry name" value="DUF6540"/>
    <property type="match status" value="1"/>
</dbReference>
<comment type="caution">
    <text evidence="1">The sequence shown here is derived from an EMBL/GenBank/DDBJ whole genome shotgun (WGS) entry which is preliminary data.</text>
</comment>
<gene>
    <name evidence="1" type="ORF">QCA50_002256</name>
</gene>
<proteinExistence type="predicted"/>
<organism evidence="1 2">
    <name type="scientific">Cerrena zonata</name>
    <dbReference type="NCBI Taxonomy" id="2478898"/>
    <lineage>
        <taxon>Eukaryota</taxon>
        <taxon>Fungi</taxon>
        <taxon>Dikarya</taxon>
        <taxon>Basidiomycota</taxon>
        <taxon>Agaricomycotina</taxon>
        <taxon>Agaricomycetes</taxon>
        <taxon>Polyporales</taxon>
        <taxon>Cerrenaceae</taxon>
        <taxon>Cerrena</taxon>
    </lineage>
</organism>
<protein>
    <submittedName>
        <fullName evidence="1">Uncharacterized protein</fullName>
    </submittedName>
</protein>
<evidence type="ECO:0000313" key="2">
    <source>
        <dbReference type="Proteomes" id="UP001385951"/>
    </source>
</evidence>
<name>A0AAW0GR03_9APHY</name>
<reference evidence="1 2" key="1">
    <citation type="submission" date="2022-09" db="EMBL/GenBank/DDBJ databases">
        <authorList>
            <person name="Palmer J.M."/>
        </authorList>
    </citation>
    <scope>NUCLEOTIDE SEQUENCE [LARGE SCALE GENOMIC DNA]</scope>
    <source>
        <strain evidence="1 2">DSM 7382</strain>
    </source>
</reference>
<dbReference type="EMBL" id="JASBNA010000002">
    <property type="protein sequence ID" value="KAK7695066.1"/>
    <property type="molecule type" value="Genomic_DNA"/>
</dbReference>
<evidence type="ECO:0000313" key="1">
    <source>
        <dbReference type="EMBL" id="KAK7695066.1"/>
    </source>
</evidence>
<sequence length="133" mass="14791">MPSVTLSVGHYGYPFLQQNTHWSFLLAHPKGGAIAYQVGGSPQSYEFRQPAVVEPRKAATFMGKVDVGTIELSNQTKLEDVLRQIPVVRGSEKWNCQTWVVEGLKALREKGFEVEVPSQEELSARLGKAKKYG</sequence>
<dbReference type="AlphaFoldDB" id="A0AAW0GR03"/>
<dbReference type="Proteomes" id="UP001385951">
    <property type="component" value="Unassembled WGS sequence"/>
</dbReference>
<accession>A0AAW0GR03</accession>
<dbReference type="InterPro" id="IPR046670">
    <property type="entry name" value="DUF6540"/>
</dbReference>
<keyword evidence="2" id="KW-1185">Reference proteome</keyword>